<reference evidence="1 2" key="1">
    <citation type="journal article" date="2014" name="PLoS ONE">
        <title>Global Analysis of Gene Expression Profiles in Physic Nut (Jatropha curcas L.) Seedlings Exposed to Salt Stress.</title>
        <authorList>
            <person name="Zhang L."/>
            <person name="Zhang C."/>
            <person name="Wu P."/>
            <person name="Chen Y."/>
            <person name="Li M."/>
            <person name="Jiang H."/>
            <person name="Wu G."/>
        </authorList>
    </citation>
    <scope>NUCLEOTIDE SEQUENCE [LARGE SCALE GENOMIC DNA]</scope>
    <source>
        <strain evidence="2">cv. GZQX0401</strain>
        <tissue evidence="1">Young leaves</tissue>
    </source>
</reference>
<dbReference type="Proteomes" id="UP000027138">
    <property type="component" value="Unassembled WGS sequence"/>
</dbReference>
<evidence type="ECO:0000313" key="1">
    <source>
        <dbReference type="EMBL" id="KDP45128.1"/>
    </source>
</evidence>
<organism evidence="1 2">
    <name type="scientific">Jatropha curcas</name>
    <name type="common">Barbados nut</name>
    <dbReference type="NCBI Taxonomy" id="180498"/>
    <lineage>
        <taxon>Eukaryota</taxon>
        <taxon>Viridiplantae</taxon>
        <taxon>Streptophyta</taxon>
        <taxon>Embryophyta</taxon>
        <taxon>Tracheophyta</taxon>
        <taxon>Spermatophyta</taxon>
        <taxon>Magnoliopsida</taxon>
        <taxon>eudicotyledons</taxon>
        <taxon>Gunneridae</taxon>
        <taxon>Pentapetalae</taxon>
        <taxon>rosids</taxon>
        <taxon>fabids</taxon>
        <taxon>Malpighiales</taxon>
        <taxon>Euphorbiaceae</taxon>
        <taxon>Crotonoideae</taxon>
        <taxon>Jatropheae</taxon>
        <taxon>Jatropha</taxon>
    </lineage>
</organism>
<sequence>MILPLGVSSAARWRVAVTAVQWPGARFCLPFVEPVASFAGIGIHSHFYSSRWRSVQLEGRLGSSLVIGEQHFYTGLIDWDSPEVRKTSRRRSAMPLERRSTDSP</sequence>
<accession>A0A067LD18</accession>
<proteinExistence type="predicted"/>
<dbReference type="AlphaFoldDB" id="A0A067LD18"/>
<name>A0A067LD18_JATCU</name>
<keyword evidence="2" id="KW-1185">Reference proteome</keyword>
<evidence type="ECO:0000313" key="2">
    <source>
        <dbReference type="Proteomes" id="UP000027138"/>
    </source>
</evidence>
<gene>
    <name evidence="1" type="ORF">JCGZ_17460</name>
</gene>
<protein>
    <submittedName>
        <fullName evidence="1">Uncharacterized protein</fullName>
    </submittedName>
</protein>
<dbReference type="EMBL" id="KK914235">
    <property type="protein sequence ID" value="KDP45128.1"/>
    <property type="molecule type" value="Genomic_DNA"/>
</dbReference>